<keyword evidence="2" id="KW-1185">Reference proteome</keyword>
<dbReference type="Proteomes" id="UP000287447">
    <property type="component" value="Unassembled WGS sequence"/>
</dbReference>
<organism evidence="1 2">
    <name type="scientific">Hwanghaeella grinnelliae</name>
    <dbReference type="NCBI Taxonomy" id="2500179"/>
    <lineage>
        <taxon>Bacteria</taxon>
        <taxon>Pseudomonadati</taxon>
        <taxon>Pseudomonadota</taxon>
        <taxon>Alphaproteobacteria</taxon>
        <taxon>Rhodospirillales</taxon>
        <taxon>Rhodospirillaceae</taxon>
        <taxon>Hwanghaeella</taxon>
    </lineage>
</organism>
<dbReference type="EMBL" id="SADE01000001">
    <property type="protein sequence ID" value="RVU38518.1"/>
    <property type="molecule type" value="Genomic_DNA"/>
</dbReference>
<comment type="caution">
    <text evidence="1">The sequence shown here is derived from an EMBL/GenBank/DDBJ whole genome shotgun (WGS) entry which is preliminary data.</text>
</comment>
<reference evidence="2" key="1">
    <citation type="submission" date="2019-01" db="EMBL/GenBank/DDBJ databases">
        <title>Gri0909 isolated from a small marine red alga.</title>
        <authorList>
            <person name="Kim J."/>
            <person name="Jeong S.E."/>
            <person name="Jeon C.O."/>
        </authorList>
    </citation>
    <scope>NUCLEOTIDE SEQUENCE [LARGE SCALE GENOMIC DNA]</scope>
    <source>
        <strain evidence="2">Gri0909</strain>
    </source>
</reference>
<evidence type="ECO:0000313" key="1">
    <source>
        <dbReference type="EMBL" id="RVU38518.1"/>
    </source>
</evidence>
<gene>
    <name evidence="1" type="ORF">EOI86_04330</name>
</gene>
<proteinExistence type="predicted"/>
<accession>A0A3S2W6M9</accession>
<protein>
    <submittedName>
        <fullName evidence="1">Uncharacterized protein</fullName>
    </submittedName>
</protein>
<evidence type="ECO:0000313" key="2">
    <source>
        <dbReference type="Proteomes" id="UP000287447"/>
    </source>
</evidence>
<dbReference type="RefSeq" id="WP_127763890.1">
    <property type="nucleotide sequence ID" value="NZ_SADE01000001.1"/>
</dbReference>
<dbReference type="AlphaFoldDB" id="A0A3S2W6M9"/>
<name>A0A3S2W6M9_9PROT</name>
<dbReference type="OrthoDB" id="8479549at2"/>
<sequence length="483" mass="49434">MPQQPVSATVISTSPSLSRILFAGQTIPGIVATSTPSVPAAAQATGAQQSGTVTVKTTVGAATLRLPFPVPQGAALTLSAGLQGPLQTVQISFGAQQSGTTGFIPPGQTGATPSTVSGATNGTIGNPGAGAHIPTGNTAATITGTAQSGITKPGTIAAGSTVPIRLATILPPGTPAPPLAGLSNSAAPGLPVLIGSVIGETASGAALVRTPSGHFSVPVGARPVPTGTTLVLEFLAEPNAPATGGTNTGPAAARQAAGRPFQALQEAVALLQQSDPATAQQVVQSLIPSAGPQLGTALLFLLQAVRFGGAPRWLGGDAVRTLERTRRGSTDKLNRDFGVMRGKAVDSTGGEWRSYQLPVSVGGEIEALKLYLRDRDQQGQDDDKDKAKPGQRFIIEVNFTRLGPFQFDNLVDKKHIDLMIRTHSALPQDMRREIQALFADTITALGMTGQVGYHVVKSFDLNAIGNEFGGTRGPDDTHEDLSI</sequence>